<proteinExistence type="predicted"/>
<feature type="domain" description="Alpha/beta hydrolase fold-3" evidence="2">
    <location>
        <begin position="43"/>
        <end position="272"/>
    </location>
</feature>
<dbReference type="Proteomes" id="UP000053617">
    <property type="component" value="Unassembled WGS sequence"/>
</dbReference>
<dbReference type="PANTHER" id="PTHR48081">
    <property type="entry name" value="AB HYDROLASE SUPERFAMILY PROTEIN C4A8.06C"/>
    <property type="match status" value="1"/>
</dbReference>
<organism evidence="3 4">
    <name type="scientific">Rhinocladiella mackenziei CBS 650.93</name>
    <dbReference type="NCBI Taxonomy" id="1442369"/>
    <lineage>
        <taxon>Eukaryota</taxon>
        <taxon>Fungi</taxon>
        <taxon>Dikarya</taxon>
        <taxon>Ascomycota</taxon>
        <taxon>Pezizomycotina</taxon>
        <taxon>Eurotiomycetes</taxon>
        <taxon>Chaetothyriomycetidae</taxon>
        <taxon>Chaetothyriales</taxon>
        <taxon>Herpotrichiellaceae</taxon>
        <taxon>Rhinocladiella</taxon>
    </lineage>
</organism>
<dbReference type="STRING" id="1442369.A0A0D2I8A6"/>
<dbReference type="RefSeq" id="XP_013266602.1">
    <property type="nucleotide sequence ID" value="XM_013411148.1"/>
</dbReference>
<dbReference type="VEuPathDB" id="FungiDB:Z518_11204"/>
<keyword evidence="4" id="KW-1185">Reference proteome</keyword>
<dbReference type="InterPro" id="IPR013094">
    <property type="entry name" value="AB_hydrolase_3"/>
</dbReference>
<keyword evidence="1" id="KW-0378">Hydrolase</keyword>
<evidence type="ECO:0000256" key="1">
    <source>
        <dbReference type="ARBA" id="ARBA00022801"/>
    </source>
</evidence>
<dbReference type="OrthoDB" id="19653at2759"/>
<dbReference type="HOGENOM" id="CLU_012494_9_2_1"/>
<dbReference type="PANTHER" id="PTHR48081:SF3">
    <property type="entry name" value="ALPHA_BETA HYDROLASE FOLD-3 DOMAIN-CONTAINING PROTEIN"/>
    <property type="match status" value="1"/>
</dbReference>
<protein>
    <recommendedName>
        <fullName evidence="2">Alpha/beta hydrolase fold-3 domain-containing protein</fullName>
    </recommendedName>
</protein>
<sequence length="310" mass="33816">MDSFPLDGFDGYKSKTLKCTKHGDIKLDVVYPEVQSTSPTPVLLHYHGGFLIVGDRYSFLPYWLVHACVVRKWIFVSPDYRLIPETTAQSSLEDAVDAYNWVMSSLGREIDRNIGPILLAGSSAGGYLAMATAATVQSQPCALLLIYGTLDPTYERHTTPGSNIFGGPLIDTETILARFPRTDAEDHRPQLSAYPLPSDVGKDQRFPLISALHIEGLFSDYMTGIGGLSRAIVAQGNDSAVPVEVSFRASDQLRKDGVEVHVELPEDAEHGFDARAGNVNVESPAGESVIAFQSLRNVISFLDRALDSKA</sequence>
<reference evidence="3 4" key="1">
    <citation type="submission" date="2015-01" db="EMBL/GenBank/DDBJ databases">
        <title>The Genome Sequence of Rhinocladiella mackenzie CBS 650.93.</title>
        <authorList>
            <consortium name="The Broad Institute Genomics Platform"/>
            <person name="Cuomo C."/>
            <person name="de Hoog S."/>
            <person name="Gorbushina A."/>
            <person name="Stielow B."/>
            <person name="Teixiera M."/>
            <person name="Abouelleil A."/>
            <person name="Chapman S.B."/>
            <person name="Priest M."/>
            <person name="Young S.K."/>
            <person name="Wortman J."/>
            <person name="Nusbaum C."/>
            <person name="Birren B."/>
        </authorList>
    </citation>
    <scope>NUCLEOTIDE SEQUENCE [LARGE SCALE GENOMIC DNA]</scope>
    <source>
        <strain evidence="3 4">CBS 650.93</strain>
    </source>
</reference>
<dbReference type="InterPro" id="IPR029058">
    <property type="entry name" value="AB_hydrolase_fold"/>
</dbReference>
<dbReference type="EMBL" id="KN847486">
    <property type="protein sequence ID" value="KIW99465.1"/>
    <property type="molecule type" value="Genomic_DNA"/>
</dbReference>
<dbReference type="Gene3D" id="3.40.50.1820">
    <property type="entry name" value="alpha/beta hydrolase"/>
    <property type="match status" value="1"/>
</dbReference>
<evidence type="ECO:0000313" key="3">
    <source>
        <dbReference type="EMBL" id="KIW99465.1"/>
    </source>
</evidence>
<evidence type="ECO:0000313" key="4">
    <source>
        <dbReference type="Proteomes" id="UP000053617"/>
    </source>
</evidence>
<name>A0A0D2I8A6_9EURO</name>
<gene>
    <name evidence="3" type="ORF">Z518_11204</name>
</gene>
<dbReference type="Pfam" id="PF07859">
    <property type="entry name" value="Abhydrolase_3"/>
    <property type="match status" value="1"/>
</dbReference>
<dbReference type="GeneID" id="25299275"/>
<dbReference type="AlphaFoldDB" id="A0A0D2I8A6"/>
<dbReference type="InterPro" id="IPR050300">
    <property type="entry name" value="GDXG_lipolytic_enzyme"/>
</dbReference>
<evidence type="ECO:0000259" key="2">
    <source>
        <dbReference type="Pfam" id="PF07859"/>
    </source>
</evidence>
<dbReference type="GO" id="GO:0016787">
    <property type="term" value="F:hydrolase activity"/>
    <property type="evidence" value="ECO:0007669"/>
    <property type="project" value="UniProtKB-KW"/>
</dbReference>
<accession>A0A0D2I8A6</accession>
<dbReference type="SUPFAM" id="SSF53474">
    <property type="entry name" value="alpha/beta-Hydrolases"/>
    <property type="match status" value="1"/>
</dbReference>